<reference evidence="1" key="1">
    <citation type="journal article" date="2023" name="Mol. Phylogenet. Evol.">
        <title>Genome-scale phylogeny and comparative genomics of the fungal order Sordariales.</title>
        <authorList>
            <person name="Hensen N."/>
            <person name="Bonometti L."/>
            <person name="Westerberg I."/>
            <person name="Brannstrom I.O."/>
            <person name="Guillou S."/>
            <person name="Cros-Aarteil S."/>
            <person name="Calhoun S."/>
            <person name="Haridas S."/>
            <person name="Kuo A."/>
            <person name="Mondo S."/>
            <person name="Pangilinan J."/>
            <person name="Riley R."/>
            <person name="LaButti K."/>
            <person name="Andreopoulos B."/>
            <person name="Lipzen A."/>
            <person name="Chen C."/>
            <person name="Yan M."/>
            <person name="Daum C."/>
            <person name="Ng V."/>
            <person name="Clum A."/>
            <person name="Steindorff A."/>
            <person name="Ohm R.A."/>
            <person name="Martin F."/>
            <person name="Silar P."/>
            <person name="Natvig D.O."/>
            <person name="Lalanne C."/>
            <person name="Gautier V."/>
            <person name="Ament-Velasquez S.L."/>
            <person name="Kruys A."/>
            <person name="Hutchinson M.I."/>
            <person name="Powell A.J."/>
            <person name="Barry K."/>
            <person name="Miller A.N."/>
            <person name="Grigoriev I.V."/>
            <person name="Debuchy R."/>
            <person name="Gladieux P."/>
            <person name="Hiltunen Thoren M."/>
            <person name="Johannesson H."/>
        </authorList>
    </citation>
    <scope>NUCLEOTIDE SEQUENCE</scope>
    <source>
        <strain evidence="1">CBS 560.94</strain>
    </source>
</reference>
<name>A0AAE0MQ34_9PEZI</name>
<gene>
    <name evidence="1" type="ORF">B0H65DRAFT_217053</name>
</gene>
<evidence type="ECO:0000313" key="2">
    <source>
        <dbReference type="Proteomes" id="UP001278500"/>
    </source>
</evidence>
<evidence type="ECO:0008006" key="3">
    <source>
        <dbReference type="Google" id="ProtNLM"/>
    </source>
</evidence>
<dbReference type="Pfam" id="PF14022">
    <property type="entry name" value="DUF4238"/>
    <property type="match status" value="1"/>
</dbReference>
<dbReference type="AlphaFoldDB" id="A0AAE0MQ34"/>
<dbReference type="RefSeq" id="XP_062680133.1">
    <property type="nucleotide sequence ID" value="XM_062822004.1"/>
</dbReference>
<keyword evidence="2" id="KW-1185">Reference proteome</keyword>
<dbReference type="Proteomes" id="UP001278500">
    <property type="component" value="Unassembled WGS sequence"/>
</dbReference>
<proteinExistence type="predicted"/>
<dbReference type="InterPro" id="IPR025332">
    <property type="entry name" value="DUF4238"/>
</dbReference>
<accession>A0AAE0MQ34</accession>
<organism evidence="1 2">
    <name type="scientific">Neurospora tetraspora</name>
    <dbReference type="NCBI Taxonomy" id="94610"/>
    <lineage>
        <taxon>Eukaryota</taxon>
        <taxon>Fungi</taxon>
        <taxon>Dikarya</taxon>
        <taxon>Ascomycota</taxon>
        <taxon>Pezizomycotina</taxon>
        <taxon>Sordariomycetes</taxon>
        <taxon>Sordariomycetidae</taxon>
        <taxon>Sordariales</taxon>
        <taxon>Sordariaceae</taxon>
        <taxon>Neurospora</taxon>
    </lineage>
</organism>
<sequence>MSHPKPNVMAPAASNGQYQHFVPQFLLKNFAHRVPKAPKGPKGTPKPKYEKGMFPGDLVISSLDLTQDAAVFTEKPVSRILGQINMYDDFTKPNGEQRHVEKLLSKLEDQAARIFTKITKAYEANEGGVVLTRDERNLIRKFLFVMKYRGHRFHTRFFHERPEAYSENDRELLREYMEEHPQFKTPMQVWLHNIETLINLEMDPELNWIRELPKKMYYNDAMWFVTHVQSCYMALCVPSEAENEFILADNSYSVYEGPNKYARDIKSNKEEALGYVELHTFAPVSPKIMVVLRSWILPQPLEDQSPEVKEDRDFQRSLVMGPYGHVNGMLADLPVRKAENSYSEIVNGRLVFQEGYDGRRGKDDKFRFPFFPIESQHVNTINSIFLDNCLRCTSLVYNSKQAFARTLEWYLTAPPLEIGKIFTGEDKEDRLKTLKKLEAVSRSLGSEKAALWVMPTLPSTVQDHEKIRLRRLERHRESKNAVVNDERIQDPHGEAFLKSMMEQNALTWGLSEPAAPYMDNYFLLGGSYNTVLEDIDQVVKMNTLRIKIDSWSQGVDEAIRQRNRESLVSEYLRLPSPRLWLYIQAERDMIMEHEGIDLLSPQGDWLRMPENAIVRAKKLIRPDRLNTLMYIAFKIDTRFRQRAHLNIRTEFAPFIQGAGPILNCGIQQIEDLAKSTDLLSMAIVADVTLRNADPTLNSQFKPPERLELIVRSTCREMFATIMEPERIKHNLSRQVIEDLEKVLFTLVYPTPP</sequence>
<comment type="caution">
    <text evidence="1">The sequence shown here is derived from an EMBL/GenBank/DDBJ whole genome shotgun (WGS) entry which is preliminary data.</text>
</comment>
<dbReference type="GeneID" id="87859158"/>
<evidence type="ECO:0000313" key="1">
    <source>
        <dbReference type="EMBL" id="KAK3342340.1"/>
    </source>
</evidence>
<dbReference type="EMBL" id="JAUEPP010000005">
    <property type="protein sequence ID" value="KAK3342340.1"/>
    <property type="molecule type" value="Genomic_DNA"/>
</dbReference>
<protein>
    <recommendedName>
        <fullName evidence="3">DUF4238 domain-containing protein</fullName>
    </recommendedName>
</protein>
<reference evidence="1" key="2">
    <citation type="submission" date="2023-06" db="EMBL/GenBank/DDBJ databases">
        <authorList>
            <consortium name="Lawrence Berkeley National Laboratory"/>
            <person name="Haridas S."/>
            <person name="Hensen N."/>
            <person name="Bonometti L."/>
            <person name="Westerberg I."/>
            <person name="Brannstrom I.O."/>
            <person name="Guillou S."/>
            <person name="Cros-Aarteil S."/>
            <person name="Calhoun S."/>
            <person name="Kuo A."/>
            <person name="Mondo S."/>
            <person name="Pangilinan J."/>
            <person name="Riley R."/>
            <person name="Labutti K."/>
            <person name="Andreopoulos B."/>
            <person name="Lipzen A."/>
            <person name="Chen C."/>
            <person name="Yanf M."/>
            <person name="Daum C."/>
            <person name="Ng V."/>
            <person name="Clum A."/>
            <person name="Steindorff A."/>
            <person name="Ohm R."/>
            <person name="Martin F."/>
            <person name="Silar P."/>
            <person name="Natvig D."/>
            <person name="Lalanne C."/>
            <person name="Gautier V."/>
            <person name="Ament-Velasquez S.L."/>
            <person name="Kruys A."/>
            <person name="Hutchinson M.I."/>
            <person name="Powell A.J."/>
            <person name="Barry K."/>
            <person name="Miller A.N."/>
            <person name="Grigoriev I.V."/>
            <person name="Debuchy R."/>
            <person name="Gladieux P."/>
            <person name="Thoren M.H."/>
            <person name="Johannesson H."/>
        </authorList>
    </citation>
    <scope>NUCLEOTIDE SEQUENCE</scope>
    <source>
        <strain evidence="1">CBS 560.94</strain>
    </source>
</reference>